<reference evidence="2 3" key="1">
    <citation type="submission" date="2015-01" db="EMBL/GenBank/DDBJ databases">
        <title>The Genome Sequence of Capronia semiimmersa CBS27337.</title>
        <authorList>
            <consortium name="The Broad Institute Genomics Platform"/>
            <person name="Cuomo C."/>
            <person name="de Hoog S."/>
            <person name="Gorbushina A."/>
            <person name="Stielow B."/>
            <person name="Teixiera M."/>
            <person name="Abouelleil A."/>
            <person name="Chapman S.B."/>
            <person name="Priest M."/>
            <person name="Young S.K."/>
            <person name="Wortman J."/>
            <person name="Nusbaum C."/>
            <person name="Birren B."/>
        </authorList>
    </citation>
    <scope>NUCLEOTIDE SEQUENCE [LARGE SCALE GENOMIC DNA]</scope>
    <source>
        <strain evidence="2 3">CBS 27337</strain>
    </source>
</reference>
<accession>A0A0D2G0K5</accession>
<feature type="region of interest" description="Disordered" evidence="1">
    <location>
        <begin position="470"/>
        <end position="495"/>
    </location>
</feature>
<feature type="region of interest" description="Disordered" evidence="1">
    <location>
        <begin position="770"/>
        <end position="842"/>
    </location>
</feature>
<feature type="compositionally biased region" description="Low complexity" evidence="1">
    <location>
        <begin position="716"/>
        <end position="732"/>
    </location>
</feature>
<evidence type="ECO:0000313" key="2">
    <source>
        <dbReference type="EMBL" id="KIW65649.1"/>
    </source>
</evidence>
<feature type="compositionally biased region" description="Polar residues" evidence="1">
    <location>
        <begin position="831"/>
        <end position="840"/>
    </location>
</feature>
<dbReference type="STRING" id="5601.A0A0D2G0K5"/>
<dbReference type="Proteomes" id="UP000054266">
    <property type="component" value="Unassembled WGS sequence"/>
</dbReference>
<dbReference type="EMBL" id="KN846960">
    <property type="protein sequence ID" value="KIW65649.1"/>
    <property type="molecule type" value="Genomic_DNA"/>
</dbReference>
<feature type="compositionally biased region" description="Basic and acidic residues" evidence="1">
    <location>
        <begin position="807"/>
        <end position="826"/>
    </location>
</feature>
<evidence type="ECO:0000313" key="3">
    <source>
        <dbReference type="Proteomes" id="UP000054266"/>
    </source>
</evidence>
<proteinExistence type="predicted"/>
<evidence type="ECO:0000256" key="1">
    <source>
        <dbReference type="SAM" id="MobiDB-lite"/>
    </source>
</evidence>
<organism evidence="2 3">
    <name type="scientific">Phialophora macrospora</name>
    <dbReference type="NCBI Taxonomy" id="1851006"/>
    <lineage>
        <taxon>Eukaryota</taxon>
        <taxon>Fungi</taxon>
        <taxon>Dikarya</taxon>
        <taxon>Ascomycota</taxon>
        <taxon>Pezizomycotina</taxon>
        <taxon>Eurotiomycetes</taxon>
        <taxon>Chaetothyriomycetidae</taxon>
        <taxon>Chaetothyriales</taxon>
        <taxon>Herpotrichiellaceae</taxon>
        <taxon>Phialophora</taxon>
    </lineage>
</organism>
<feature type="region of interest" description="Disordered" evidence="1">
    <location>
        <begin position="694"/>
        <end position="732"/>
    </location>
</feature>
<feature type="region of interest" description="Disordered" evidence="1">
    <location>
        <begin position="508"/>
        <end position="631"/>
    </location>
</feature>
<gene>
    <name evidence="2" type="ORF">PV04_07890</name>
</gene>
<name>A0A0D2G0K5_9EURO</name>
<protein>
    <submittedName>
        <fullName evidence="2">Uncharacterized protein</fullName>
    </submittedName>
</protein>
<keyword evidence="3" id="KW-1185">Reference proteome</keyword>
<sequence length="1341" mass="147752">MATKMATRKTIIVASLYEFSKLAADELIQADIDAHDDPSTAPFFYFDAGKQAFCAEVDQDDNQTMRDFLTRMAGYIEYQLSAPPALDDEPRIWPLQGTVIEDLIPEDLTADRALLQYDSDTESSDGDALEPMQHLTAYWKPRSGNISILPPMYAKEIAQLTGASLFAEEAEKRYRILQGNIQLAREKLVRLEPLLETLAAQTSNMSLHATGDLLIWPPNQQDSKLQYVNMVPGHFSYDRVVVNRQEQTLFRKVLGELRCFDSRTRLLEIPHNLQYLGVAHTAECQASKIWNGQQYASFGDPENMVPVITSNPTSVDNSDTGTVKDAENDRITAWTNTIVPSADPEIAPEAPVERGEPRRRRVLVHSDSDDDEPPPRVRKAAPSVAQRTTPAPLIQLSDEKDLIDVSTQPARKSQSFLSSSRADNNNNTLVDILEEESMPLSRSSTQALQPQSYDLEDDTTAARKPHACGTEQLANDGSADILKQMAGSPSPRKEDFFDDQALIDMQVESSGESHEVPSPPTEIPATNPEGPPSLLLQRPVFDPNAYRSSPQLSRDHRGRGGQQRRQGQRRRGNDHYRGRNQNNKRADQPQPKPAPTRAARGGHREGAHAGSRSAAPVGRSSRGRGTRANIPRAANGNLIDVRVPVTASGAPVVPPGFESIVPLVPETVSRAPAIPPGFESEIPLTRSGGSHIDALQSQHASGNPLGTDASSQPHMRSSTTSQSPSSGRSRNTLLKFSDEGSEWVTTVIPKVDQAALRERSVQEAMAAMATMAGKNKKAEEDSPPKTHSIMRQQAGNPAKPSPKKASKKETKEEAAARRRRAIEEAHGPTPTVIQQQSTSPKVEEMSEWKKKQLKKKTPLAKAHVEIVEDNLRDQQAYKLVGLLQPVFEVGRRFKGKLNFEIQIGQVLVSPGQPVFEKTYHSVEDWKSYFDSRGSGHSFSSFTKILTANGADIDRALEAKGAGRGGNLKLWDATPCSLSVTYEFQCQSRSNENFQIIVDETGRYGLRKGLINVGTISIHVPSQIWDLSAALSGPLEWSDPSATVAHSVNIFVESLYVLPDRKKIMLYFRPPHDGEFKIRNLIVRRVSYHPSNRPDGKDIALKVTEAKNLQFKVHADDRKLWLAYEPTFDPDQEADYRLQLADTGRIHYELSVVHRGINDVLAKNESLEIGELTDPDTTGQSLLDRTIIRSLLDTAVQLVSKIDYVGMWNYGTQKRLREEENERREKLLGPRGRTNAPGTGLVLGSIMGGSRMHTMTGSVAGGSLTQQPIPGVRLNTVAEIMVDDSGNQYYLGMGGARVPIALSQELIDAAATVMPDDSASNAGRGPHFVGASRTVERGAAFW</sequence>
<dbReference type="HOGENOM" id="CLU_258840_0_0_1"/>
<feature type="region of interest" description="Disordered" evidence="1">
    <location>
        <begin position="340"/>
        <end position="391"/>
    </location>
</feature>